<protein>
    <submittedName>
        <fullName evidence="3">Uncharacterized protein</fullName>
    </submittedName>
</protein>
<feature type="compositionally biased region" description="Basic and acidic residues" evidence="1">
    <location>
        <begin position="150"/>
        <end position="165"/>
    </location>
</feature>
<feature type="region of interest" description="Disordered" evidence="1">
    <location>
        <begin position="150"/>
        <end position="170"/>
    </location>
</feature>
<evidence type="ECO:0000313" key="3">
    <source>
        <dbReference type="RefSeq" id="XP_017036023.1"/>
    </source>
</evidence>
<dbReference type="GeneID" id="108084361"/>
<accession>A0A6P4JMR5</accession>
<sequence>MKKRLVPESRKKESHLEFTTQDKVEIAAKDYGLMRTTNKAQTPYPHVDPGVDANLLKARLSMRRHFEFRKSVISNMSDNNSERFSTKDRMSGYDFKNNKPTRVSSQKSVHMGSQITNLNYKNLLSTGTPHPVKSVALNVKALSTRLIEVNLHHPESGSPSPEERPRTRRKKVMLRDASTVIMIQPDTTLDCERLSDVSMRVTRLDYSVPNSRMSVDSLASFAERRRLFDEGEYTIARKGKKMSDTMMAATTYDKRLPDHTTMFAKKAKEEIERYIKAQGLIKTSHDHWKWARHFDVKTPESSSDSEKPTVDDIYRDMRHQKSNIQTKPK</sequence>
<dbReference type="Proteomes" id="UP001652661">
    <property type="component" value="Chromosome 3R"/>
</dbReference>
<organism evidence="2 3">
    <name type="scientific">Drosophila kikkawai</name>
    <name type="common">Fruit fly</name>
    <dbReference type="NCBI Taxonomy" id="30033"/>
    <lineage>
        <taxon>Eukaryota</taxon>
        <taxon>Metazoa</taxon>
        <taxon>Ecdysozoa</taxon>
        <taxon>Arthropoda</taxon>
        <taxon>Hexapoda</taxon>
        <taxon>Insecta</taxon>
        <taxon>Pterygota</taxon>
        <taxon>Neoptera</taxon>
        <taxon>Endopterygota</taxon>
        <taxon>Diptera</taxon>
        <taxon>Brachycera</taxon>
        <taxon>Muscomorpha</taxon>
        <taxon>Ephydroidea</taxon>
        <taxon>Drosophilidae</taxon>
        <taxon>Drosophila</taxon>
        <taxon>Sophophora</taxon>
    </lineage>
</organism>
<dbReference type="AlphaFoldDB" id="A0A6P4JMR5"/>
<reference evidence="3" key="1">
    <citation type="submission" date="2025-08" db="UniProtKB">
        <authorList>
            <consortium name="RefSeq"/>
        </authorList>
    </citation>
    <scope>IDENTIFICATION</scope>
    <source>
        <strain evidence="3">14028-0561.14</strain>
        <tissue evidence="3">Whole fly</tissue>
    </source>
</reference>
<dbReference type="OrthoDB" id="7873069at2759"/>
<dbReference type="RefSeq" id="XP_017036023.1">
    <property type="nucleotide sequence ID" value="XM_017180534.3"/>
</dbReference>
<gene>
    <name evidence="3" type="primary">LOC108084361</name>
</gene>
<name>A0A6P4JMR5_DROKI</name>
<feature type="compositionally biased region" description="Polar residues" evidence="1">
    <location>
        <begin position="98"/>
        <end position="110"/>
    </location>
</feature>
<keyword evidence="2" id="KW-1185">Reference proteome</keyword>
<proteinExistence type="predicted"/>
<feature type="compositionally biased region" description="Basic and acidic residues" evidence="1">
    <location>
        <begin position="80"/>
        <end position="91"/>
    </location>
</feature>
<evidence type="ECO:0000313" key="2">
    <source>
        <dbReference type="Proteomes" id="UP001652661"/>
    </source>
</evidence>
<evidence type="ECO:0000256" key="1">
    <source>
        <dbReference type="SAM" id="MobiDB-lite"/>
    </source>
</evidence>
<feature type="region of interest" description="Disordered" evidence="1">
    <location>
        <begin position="296"/>
        <end position="329"/>
    </location>
</feature>
<feature type="compositionally biased region" description="Basic and acidic residues" evidence="1">
    <location>
        <begin position="296"/>
        <end position="319"/>
    </location>
</feature>
<feature type="region of interest" description="Disordered" evidence="1">
    <location>
        <begin position="79"/>
        <end position="110"/>
    </location>
</feature>